<dbReference type="CDD" id="cd00170">
    <property type="entry name" value="SEC14"/>
    <property type="match status" value="1"/>
</dbReference>
<dbReference type="InterPro" id="IPR001251">
    <property type="entry name" value="CRAL-TRIO_dom"/>
</dbReference>
<sequence>MIICTQKFRMKRLLQGFVVLFLLFILNLLWIYSKCFNSTLQSDKGDEWEQMEKHKWAKGEENRRTNIEMITNDIEENENYPQGDIRHVLTSIRRKRKDELRQRYEDNQKHVKKLKERIQVKKIQEDEKTISNDIEENETYPIDIRYIPSSIRRKQENEQDQAYDDQKYLNKLKERLQDSESTQNIEFEDDFLRLFITSNDYKIDLAISKIQNFLNLRIDHYYFFHNLSFDFTQSPAYRFLTILPHRRKDGSVTVLFEIAKWDPDKVPLLHLKQIMFMMYIQALRNPVTQASGLNIIYDFADIGFRYVKFGTPQNLFLLHHVAFEAMPAKYVGYHLVNVNVIGNILVALARPFIPKFIENIFYIHSSVKELHKFFPTSMLPVQYGGNLTDYYATDWIKNANQQHGNFPLRGQNNIF</sequence>
<keyword evidence="1" id="KW-1133">Transmembrane helix</keyword>
<keyword evidence="4" id="KW-1185">Reference proteome</keyword>
<gene>
    <name evidence="3" type="ORF">LARSCL_LOCUS7117</name>
</gene>
<dbReference type="PROSITE" id="PS50191">
    <property type="entry name" value="CRAL_TRIO"/>
    <property type="match status" value="1"/>
</dbReference>
<dbReference type="Gene3D" id="1.20.5.1200">
    <property type="entry name" value="Alpha-tocopherol transfer"/>
    <property type="match status" value="1"/>
</dbReference>
<evidence type="ECO:0000313" key="3">
    <source>
        <dbReference type="EMBL" id="CAL1273832.1"/>
    </source>
</evidence>
<feature type="domain" description="CRAL-TRIO" evidence="2">
    <location>
        <begin position="230"/>
        <end position="391"/>
    </location>
</feature>
<dbReference type="PANTHER" id="PTHR10174">
    <property type="entry name" value="ALPHA-TOCOPHEROL TRANSFER PROTEIN-RELATED"/>
    <property type="match status" value="1"/>
</dbReference>
<dbReference type="EMBL" id="CAXIEN010000071">
    <property type="protein sequence ID" value="CAL1273832.1"/>
    <property type="molecule type" value="Genomic_DNA"/>
</dbReference>
<dbReference type="InterPro" id="IPR036865">
    <property type="entry name" value="CRAL-TRIO_dom_sf"/>
</dbReference>
<evidence type="ECO:0000313" key="4">
    <source>
        <dbReference type="Proteomes" id="UP001497382"/>
    </source>
</evidence>
<dbReference type="GO" id="GO:1902936">
    <property type="term" value="F:phosphatidylinositol bisphosphate binding"/>
    <property type="evidence" value="ECO:0007669"/>
    <property type="project" value="TreeGrafter"/>
</dbReference>
<dbReference type="PANTHER" id="PTHR10174:SF208">
    <property type="entry name" value="CRAL-TRIO DOMAIN-CONTAINING PROTEIN DDB_G0278031"/>
    <property type="match status" value="1"/>
</dbReference>
<evidence type="ECO:0000256" key="1">
    <source>
        <dbReference type="SAM" id="Phobius"/>
    </source>
</evidence>
<dbReference type="PRINTS" id="PR00180">
    <property type="entry name" value="CRETINALDHBP"/>
</dbReference>
<accession>A0AAV1ZTH7</accession>
<dbReference type="AlphaFoldDB" id="A0AAV1ZTH7"/>
<dbReference type="Proteomes" id="UP001497382">
    <property type="component" value="Unassembled WGS sequence"/>
</dbReference>
<dbReference type="InterPro" id="IPR036273">
    <property type="entry name" value="CRAL/TRIO_N_dom_sf"/>
</dbReference>
<dbReference type="GO" id="GO:0016020">
    <property type="term" value="C:membrane"/>
    <property type="evidence" value="ECO:0007669"/>
    <property type="project" value="TreeGrafter"/>
</dbReference>
<comment type="caution">
    <text evidence="3">The sequence shown here is derived from an EMBL/GenBank/DDBJ whole genome shotgun (WGS) entry which is preliminary data.</text>
</comment>
<dbReference type="Gene3D" id="3.40.525.10">
    <property type="entry name" value="CRAL-TRIO lipid binding domain"/>
    <property type="match status" value="1"/>
</dbReference>
<dbReference type="Pfam" id="PF00650">
    <property type="entry name" value="CRAL_TRIO"/>
    <property type="match status" value="1"/>
</dbReference>
<proteinExistence type="predicted"/>
<feature type="transmembrane region" description="Helical" evidence="1">
    <location>
        <begin position="12"/>
        <end position="32"/>
    </location>
</feature>
<dbReference type="SUPFAM" id="SSF46938">
    <property type="entry name" value="CRAL/TRIO N-terminal domain"/>
    <property type="match status" value="1"/>
</dbReference>
<keyword evidence="1" id="KW-0812">Transmembrane</keyword>
<organism evidence="3 4">
    <name type="scientific">Larinioides sclopetarius</name>
    <dbReference type="NCBI Taxonomy" id="280406"/>
    <lineage>
        <taxon>Eukaryota</taxon>
        <taxon>Metazoa</taxon>
        <taxon>Ecdysozoa</taxon>
        <taxon>Arthropoda</taxon>
        <taxon>Chelicerata</taxon>
        <taxon>Arachnida</taxon>
        <taxon>Araneae</taxon>
        <taxon>Araneomorphae</taxon>
        <taxon>Entelegynae</taxon>
        <taxon>Araneoidea</taxon>
        <taxon>Araneidae</taxon>
        <taxon>Larinioides</taxon>
    </lineage>
</organism>
<reference evidence="3 4" key="1">
    <citation type="submission" date="2024-04" db="EMBL/GenBank/DDBJ databases">
        <authorList>
            <person name="Rising A."/>
            <person name="Reimegard J."/>
            <person name="Sonavane S."/>
            <person name="Akerstrom W."/>
            <person name="Nylinder S."/>
            <person name="Hedman E."/>
            <person name="Kallberg Y."/>
        </authorList>
    </citation>
    <scope>NUCLEOTIDE SEQUENCE [LARGE SCALE GENOMIC DNA]</scope>
</reference>
<evidence type="ECO:0000259" key="2">
    <source>
        <dbReference type="PROSITE" id="PS50191"/>
    </source>
</evidence>
<keyword evidence="1" id="KW-0472">Membrane</keyword>
<name>A0AAV1ZTH7_9ARAC</name>
<dbReference type="SUPFAM" id="SSF52087">
    <property type="entry name" value="CRAL/TRIO domain"/>
    <property type="match status" value="1"/>
</dbReference>
<protein>
    <recommendedName>
        <fullName evidence="2">CRAL-TRIO domain-containing protein</fullName>
    </recommendedName>
</protein>